<proteinExistence type="predicted"/>
<feature type="region of interest" description="Disordered" evidence="1">
    <location>
        <begin position="36"/>
        <end position="55"/>
    </location>
</feature>
<feature type="compositionally biased region" description="Polar residues" evidence="1">
    <location>
        <begin position="8"/>
        <end position="28"/>
    </location>
</feature>
<reference evidence="3" key="1">
    <citation type="submission" date="2022-11" db="UniProtKB">
        <authorList>
            <consortium name="WormBaseParasite"/>
        </authorList>
    </citation>
    <scope>IDENTIFICATION</scope>
</reference>
<organism evidence="2 3">
    <name type="scientific">Romanomermis culicivorax</name>
    <name type="common">Nematode worm</name>
    <dbReference type="NCBI Taxonomy" id="13658"/>
    <lineage>
        <taxon>Eukaryota</taxon>
        <taxon>Metazoa</taxon>
        <taxon>Ecdysozoa</taxon>
        <taxon>Nematoda</taxon>
        <taxon>Enoplea</taxon>
        <taxon>Dorylaimia</taxon>
        <taxon>Mermithida</taxon>
        <taxon>Mermithoidea</taxon>
        <taxon>Mermithidae</taxon>
        <taxon>Romanomermis</taxon>
    </lineage>
</organism>
<sequence>MFDHVTKTIPTQSDPRRNSGSNSTSLSTAGRMLMNTVDHPSENQSNVNIKTSHQNQNCRQLSSSSINGTVCNDFSQLSAMDLSHRPYTRSLKRSLGALGAELLDQFNTGLQLPSKNKRSKKDCAQ</sequence>
<evidence type="ECO:0000313" key="2">
    <source>
        <dbReference type="Proteomes" id="UP000887565"/>
    </source>
</evidence>
<feature type="region of interest" description="Disordered" evidence="1">
    <location>
        <begin position="1"/>
        <end position="31"/>
    </location>
</feature>
<feature type="compositionally biased region" description="Polar residues" evidence="1">
    <location>
        <begin position="42"/>
        <end position="55"/>
    </location>
</feature>
<keyword evidence="2" id="KW-1185">Reference proteome</keyword>
<accession>A0A915L0Z8</accession>
<dbReference type="WBParaSite" id="nRc.2.0.1.t44141-RA">
    <property type="protein sequence ID" value="nRc.2.0.1.t44141-RA"/>
    <property type="gene ID" value="nRc.2.0.1.g44141"/>
</dbReference>
<dbReference type="AlphaFoldDB" id="A0A915L0Z8"/>
<protein>
    <submittedName>
        <fullName evidence="3">Uncharacterized protein</fullName>
    </submittedName>
</protein>
<name>A0A915L0Z8_ROMCU</name>
<evidence type="ECO:0000313" key="3">
    <source>
        <dbReference type="WBParaSite" id="nRc.2.0.1.t44141-RA"/>
    </source>
</evidence>
<evidence type="ECO:0000256" key="1">
    <source>
        <dbReference type="SAM" id="MobiDB-lite"/>
    </source>
</evidence>
<dbReference type="Proteomes" id="UP000887565">
    <property type="component" value="Unplaced"/>
</dbReference>